<accession>A0A0K2U815</accession>
<feature type="transmembrane region" description="Helical" evidence="1">
    <location>
        <begin position="23"/>
        <end position="45"/>
    </location>
</feature>
<protein>
    <submittedName>
        <fullName evidence="2">Uncharacterized protein</fullName>
    </submittedName>
</protein>
<dbReference type="EMBL" id="HACA01017038">
    <property type="protein sequence ID" value="CDW34399.1"/>
    <property type="molecule type" value="Transcribed_RNA"/>
</dbReference>
<organism evidence="2">
    <name type="scientific">Lepeophtheirus salmonis</name>
    <name type="common">Salmon louse</name>
    <name type="synonym">Caligus salmonis</name>
    <dbReference type="NCBI Taxonomy" id="72036"/>
    <lineage>
        <taxon>Eukaryota</taxon>
        <taxon>Metazoa</taxon>
        <taxon>Ecdysozoa</taxon>
        <taxon>Arthropoda</taxon>
        <taxon>Crustacea</taxon>
        <taxon>Multicrustacea</taxon>
        <taxon>Hexanauplia</taxon>
        <taxon>Copepoda</taxon>
        <taxon>Siphonostomatoida</taxon>
        <taxon>Caligidae</taxon>
        <taxon>Lepeophtheirus</taxon>
    </lineage>
</organism>
<name>A0A0K2U815_LEPSM</name>
<sequence>ETKQSLLSIISKKELWVEDENSLFSSLGISFIYSVVLWNSLVFICRNIR</sequence>
<evidence type="ECO:0000313" key="2">
    <source>
        <dbReference type="EMBL" id="CDW34399.1"/>
    </source>
</evidence>
<keyword evidence="1" id="KW-0472">Membrane</keyword>
<dbReference type="AlphaFoldDB" id="A0A0K2U815"/>
<reference evidence="2" key="1">
    <citation type="submission" date="2014-05" db="EMBL/GenBank/DDBJ databases">
        <authorList>
            <person name="Chronopoulou M."/>
        </authorList>
    </citation>
    <scope>NUCLEOTIDE SEQUENCE</scope>
    <source>
        <tissue evidence="2">Whole organism</tissue>
    </source>
</reference>
<keyword evidence="1" id="KW-1133">Transmembrane helix</keyword>
<proteinExistence type="predicted"/>
<evidence type="ECO:0000256" key="1">
    <source>
        <dbReference type="SAM" id="Phobius"/>
    </source>
</evidence>
<feature type="non-terminal residue" evidence="2">
    <location>
        <position position="1"/>
    </location>
</feature>
<keyword evidence="1" id="KW-0812">Transmembrane</keyword>